<organism evidence="1 2">
    <name type="scientific">Paralysiella testudinis</name>
    <dbReference type="NCBI Taxonomy" id="2809020"/>
    <lineage>
        <taxon>Bacteria</taxon>
        <taxon>Pseudomonadati</taxon>
        <taxon>Pseudomonadota</taxon>
        <taxon>Betaproteobacteria</taxon>
        <taxon>Neisseriales</taxon>
        <taxon>Neisseriaceae</taxon>
        <taxon>Paralysiella</taxon>
    </lineage>
</organism>
<dbReference type="RefSeq" id="WP_230339122.1">
    <property type="nucleotide sequence ID" value="NZ_CP069798.1"/>
</dbReference>
<keyword evidence="2" id="KW-1185">Reference proteome</keyword>
<proteinExistence type="predicted"/>
<sequence length="102" mass="10626">MKIEHLTLTFHATAASSTVRFWLCLPQQSAVPLCCVCPVSGQWQSAACFPAAADTPLFDDADLSAVRSSLFLLGVTDIDAALAALQMQAQQALAACGADKAA</sequence>
<accession>A0A892ZLQ4</accession>
<gene>
    <name evidence="1" type="ORF">JQU52_14355</name>
</gene>
<dbReference type="Proteomes" id="UP000653156">
    <property type="component" value="Chromosome"/>
</dbReference>
<dbReference type="KEGG" id="ptes:JQU52_14355"/>
<dbReference type="AlphaFoldDB" id="A0A892ZLQ4"/>
<evidence type="ECO:0000313" key="1">
    <source>
        <dbReference type="EMBL" id="QRQ81819.1"/>
    </source>
</evidence>
<evidence type="ECO:0000313" key="2">
    <source>
        <dbReference type="Proteomes" id="UP000653156"/>
    </source>
</evidence>
<name>A0A892ZLQ4_9NEIS</name>
<protein>
    <submittedName>
        <fullName evidence="1">Uncharacterized protein</fullName>
    </submittedName>
</protein>
<dbReference type="EMBL" id="CP069798">
    <property type="protein sequence ID" value="QRQ81819.1"/>
    <property type="molecule type" value="Genomic_DNA"/>
</dbReference>
<reference evidence="1" key="1">
    <citation type="submission" date="2021-02" db="EMBL/GenBank/DDBJ databases">
        <title>Neisseriaceae sp. 26B isolated from the cloaca of a Common Toad-headed Turtle (Mesoclemmys nasuta).</title>
        <authorList>
            <person name="Spergser J."/>
            <person name="Busse H.-J."/>
        </authorList>
    </citation>
    <scope>NUCLEOTIDE SEQUENCE</scope>
    <source>
        <strain evidence="1">26B</strain>
    </source>
</reference>